<keyword evidence="3" id="KW-1185">Reference proteome</keyword>
<gene>
    <name evidence="2" type="ORF">ES724_15450</name>
</gene>
<evidence type="ECO:0000313" key="2">
    <source>
        <dbReference type="EMBL" id="TXD91905.1"/>
    </source>
</evidence>
<dbReference type="RefSeq" id="WP_146934651.1">
    <property type="nucleotide sequence ID" value="NZ_CBCSHZ010000017.1"/>
</dbReference>
<comment type="caution">
    <text evidence="2">The sequence shown here is derived from an EMBL/GenBank/DDBJ whole genome shotgun (WGS) entry which is preliminary data.</text>
</comment>
<dbReference type="OrthoDB" id="9815657at2"/>
<sequence>MTNFLRSLLILLLFSSCNSEKPTQQYDLIITNTTIIDVLGDTLTYSKLIAISKDTIRLVDDMANLDKYKAEKKFDANNNFVMPGLWDNHVHFRGGDSLIEENKNLLPLYLAHGITNVRDAGGDITQSVLSWKNQIAKKELKGPVILTSGPKLDGKKPAWPGSIIVETKEDVTSALDSLENLEVDYVKMYDGSLKKEIFYEIIKQAETRGLKTTGHMPLSADLLTATELGLDGTEHMYYVIKACSPLADSLTKVNPSYSMFPEIVTSYDPELANRVFNKLASQNTYITPTLYIGTVLSELSEVDHAKDSLLNYIGIGIQKTYKGRLETAIKAKNQGNSSRSQLGILAKEMIVPLYDSGVKLLAGSDSGAFNSFVYPGESLLMELQSLVDAGLTPKQALITSIVNGPEFFGLGKFYGSIAKSKVANLVILEKNPLKDIKNLTSIKATIVKGKVYDKMMLDNLLKDIKN</sequence>
<dbReference type="InterPro" id="IPR032466">
    <property type="entry name" value="Metal_Hydrolase"/>
</dbReference>
<dbReference type="PROSITE" id="PS51257">
    <property type="entry name" value="PROKAR_LIPOPROTEIN"/>
    <property type="match status" value="1"/>
</dbReference>
<dbReference type="InterPro" id="IPR051781">
    <property type="entry name" value="Metallo-dep_Hydrolase"/>
</dbReference>
<dbReference type="Proteomes" id="UP000321367">
    <property type="component" value="Unassembled WGS sequence"/>
</dbReference>
<reference evidence="2 3" key="1">
    <citation type="submission" date="2019-08" db="EMBL/GenBank/DDBJ databases">
        <title>Genome sequence of Gillisia hiemivivida IC154 (type strain).</title>
        <authorList>
            <person name="Bowman J.P."/>
        </authorList>
    </citation>
    <scope>NUCLEOTIDE SEQUENCE [LARGE SCALE GENOMIC DNA]</scope>
    <source>
        <strain evidence="2 3">IC154</strain>
    </source>
</reference>
<dbReference type="Gene3D" id="1.20.58.520">
    <property type="entry name" value="Amidohydrolase"/>
    <property type="match status" value="1"/>
</dbReference>
<dbReference type="PANTHER" id="PTHR43135:SF3">
    <property type="entry name" value="ALPHA-D-RIBOSE 1-METHYLPHOSPHONATE 5-TRIPHOSPHATE DIPHOSPHATASE"/>
    <property type="match status" value="1"/>
</dbReference>
<dbReference type="PANTHER" id="PTHR43135">
    <property type="entry name" value="ALPHA-D-RIBOSE 1-METHYLPHOSPHONATE 5-TRIPHOSPHATE DIPHOSPHATASE"/>
    <property type="match status" value="1"/>
</dbReference>
<dbReference type="SUPFAM" id="SSF51338">
    <property type="entry name" value="Composite domain of metallo-dependent hydrolases"/>
    <property type="match status" value="1"/>
</dbReference>
<keyword evidence="2" id="KW-0378">Hydrolase</keyword>
<dbReference type="Gene3D" id="3.40.50.10910">
    <property type="entry name" value="Amidohydrolase"/>
    <property type="match status" value="1"/>
</dbReference>
<dbReference type="GO" id="GO:0016810">
    <property type="term" value="F:hydrolase activity, acting on carbon-nitrogen (but not peptide) bonds"/>
    <property type="evidence" value="ECO:0007669"/>
    <property type="project" value="InterPro"/>
</dbReference>
<evidence type="ECO:0000313" key="3">
    <source>
        <dbReference type="Proteomes" id="UP000321367"/>
    </source>
</evidence>
<dbReference type="EMBL" id="VORY01000030">
    <property type="protein sequence ID" value="TXD91905.1"/>
    <property type="molecule type" value="Genomic_DNA"/>
</dbReference>
<proteinExistence type="predicted"/>
<evidence type="ECO:0000259" key="1">
    <source>
        <dbReference type="Pfam" id="PF01979"/>
    </source>
</evidence>
<organism evidence="2 3">
    <name type="scientific">Gillisia hiemivivida</name>
    <dbReference type="NCBI Taxonomy" id="291190"/>
    <lineage>
        <taxon>Bacteria</taxon>
        <taxon>Pseudomonadati</taxon>
        <taxon>Bacteroidota</taxon>
        <taxon>Flavobacteriia</taxon>
        <taxon>Flavobacteriales</taxon>
        <taxon>Flavobacteriaceae</taxon>
        <taxon>Gillisia</taxon>
    </lineage>
</organism>
<dbReference type="Gene3D" id="3.30.110.90">
    <property type="entry name" value="Amidohydrolase"/>
    <property type="match status" value="1"/>
</dbReference>
<accession>A0A5C6ZQQ0</accession>
<protein>
    <submittedName>
        <fullName evidence="2">Amidohydrolase family protein</fullName>
    </submittedName>
</protein>
<dbReference type="InterPro" id="IPR011059">
    <property type="entry name" value="Metal-dep_hydrolase_composite"/>
</dbReference>
<dbReference type="InterPro" id="IPR006680">
    <property type="entry name" value="Amidohydro-rel"/>
</dbReference>
<dbReference type="Pfam" id="PF01979">
    <property type="entry name" value="Amidohydro_1"/>
    <property type="match status" value="1"/>
</dbReference>
<name>A0A5C6ZQQ0_9FLAO</name>
<dbReference type="SUPFAM" id="SSF51556">
    <property type="entry name" value="Metallo-dependent hydrolases"/>
    <property type="match status" value="1"/>
</dbReference>
<dbReference type="Gene3D" id="2.30.40.10">
    <property type="entry name" value="Urease, subunit C, domain 1"/>
    <property type="match status" value="1"/>
</dbReference>
<dbReference type="AlphaFoldDB" id="A0A5C6ZQQ0"/>
<feature type="domain" description="Amidohydrolase-related" evidence="1">
    <location>
        <begin position="80"/>
        <end position="451"/>
    </location>
</feature>